<dbReference type="GO" id="GO:0055120">
    <property type="term" value="C:striated muscle dense body"/>
    <property type="evidence" value="ECO:0007669"/>
    <property type="project" value="TreeGrafter"/>
</dbReference>
<feature type="transmembrane region" description="Helical" evidence="6">
    <location>
        <begin position="261"/>
        <end position="281"/>
    </location>
</feature>
<keyword evidence="4 6" id="KW-1133">Transmembrane helix</keyword>
<dbReference type="GO" id="GO:0006937">
    <property type="term" value="P:regulation of muscle contraction"/>
    <property type="evidence" value="ECO:0007669"/>
    <property type="project" value="TreeGrafter"/>
</dbReference>
<evidence type="ECO:0000313" key="7">
    <source>
        <dbReference type="EMBL" id="CAD7200726.1"/>
    </source>
</evidence>
<evidence type="ECO:0000256" key="4">
    <source>
        <dbReference type="ARBA" id="ARBA00022989"/>
    </source>
</evidence>
<dbReference type="GO" id="GO:0015459">
    <property type="term" value="F:potassium channel regulator activity"/>
    <property type="evidence" value="ECO:0007669"/>
    <property type="project" value="TreeGrafter"/>
</dbReference>
<feature type="transmembrane region" description="Helical" evidence="6">
    <location>
        <begin position="133"/>
        <end position="150"/>
    </location>
</feature>
<dbReference type="InterPro" id="IPR010291">
    <property type="entry name" value="Ion_channel_UNC-93"/>
</dbReference>
<dbReference type="PANTHER" id="PTHR19444">
    <property type="entry name" value="UNC-93 RELATED"/>
    <property type="match status" value="1"/>
</dbReference>
<evidence type="ECO:0008006" key="8">
    <source>
        <dbReference type="Google" id="ProtNLM"/>
    </source>
</evidence>
<feature type="transmembrane region" description="Helical" evidence="6">
    <location>
        <begin position="374"/>
        <end position="394"/>
    </location>
</feature>
<proteinExistence type="inferred from homology"/>
<organism evidence="7">
    <name type="scientific">Timema douglasi</name>
    <name type="common">Walking stick</name>
    <dbReference type="NCBI Taxonomy" id="61478"/>
    <lineage>
        <taxon>Eukaryota</taxon>
        <taxon>Metazoa</taxon>
        <taxon>Ecdysozoa</taxon>
        <taxon>Arthropoda</taxon>
        <taxon>Hexapoda</taxon>
        <taxon>Insecta</taxon>
        <taxon>Pterygota</taxon>
        <taxon>Neoptera</taxon>
        <taxon>Polyneoptera</taxon>
        <taxon>Phasmatodea</taxon>
        <taxon>Timematodea</taxon>
        <taxon>Timematoidea</taxon>
        <taxon>Timematidae</taxon>
        <taxon>Timema</taxon>
    </lineage>
</organism>
<feature type="transmembrane region" description="Helical" evidence="6">
    <location>
        <begin position="100"/>
        <end position="121"/>
    </location>
</feature>
<dbReference type="Gene3D" id="1.20.1250.20">
    <property type="entry name" value="MFS general substrate transporter like domains"/>
    <property type="match status" value="1"/>
</dbReference>
<dbReference type="InterPro" id="IPR036259">
    <property type="entry name" value="MFS_trans_sf"/>
</dbReference>
<dbReference type="EMBL" id="OA567718">
    <property type="protein sequence ID" value="CAD7200726.1"/>
    <property type="molecule type" value="Genomic_DNA"/>
</dbReference>
<evidence type="ECO:0000256" key="1">
    <source>
        <dbReference type="ARBA" id="ARBA00004141"/>
    </source>
</evidence>
<feature type="transmembrane region" description="Helical" evidence="6">
    <location>
        <begin position="156"/>
        <end position="173"/>
    </location>
</feature>
<reference evidence="7" key="1">
    <citation type="submission" date="2020-11" db="EMBL/GenBank/DDBJ databases">
        <authorList>
            <person name="Tran Van P."/>
        </authorList>
    </citation>
    <scope>NUCLEOTIDE SEQUENCE</scope>
</reference>
<keyword evidence="5 6" id="KW-0472">Membrane</keyword>
<evidence type="ECO:0000256" key="6">
    <source>
        <dbReference type="SAM" id="Phobius"/>
    </source>
</evidence>
<feature type="transmembrane region" description="Helical" evidence="6">
    <location>
        <begin position="194"/>
        <end position="215"/>
    </location>
</feature>
<evidence type="ECO:0000256" key="2">
    <source>
        <dbReference type="ARBA" id="ARBA00009172"/>
    </source>
</evidence>
<comment type="similarity">
    <text evidence="2">Belongs to the unc-93 family.</text>
</comment>
<dbReference type="Pfam" id="PF05978">
    <property type="entry name" value="UNC-93"/>
    <property type="match status" value="2"/>
</dbReference>
<dbReference type="GO" id="GO:0005886">
    <property type="term" value="C:plasma membrane"/>
    <property type="evidence" value="ECO:0007669"/>
    <property type="project" value="TreeGrafter"/>
</dbReference>
<sequence>MVHVIRTLNTALEGDQKRLIGLVAGDYTNTRPLALLDSPDTIVLGLEMAMSDVHGGVSCPSGEKWRILRNVSVLGLAFMVQFSAYTGITHLQSTVNSSGGLGTASLTSVYAGLIFSSVFLSTSVIRWLGCKRTVIAAFIAYMPYIGAQFYPQFSTMIPTGLLMGLGGGPLWCAKCTYVTVITKTFSEITRVDSEVVTVQFFAIFFTIYIFCHVWGNLVSSLVFSLDAGDVQDGVTCGANFCPSTASTTNNTNLARPSDEKIYTVAGIYLGCMVLAVCIVSYHEDTRDCDSKGASMVQLVTSTFKMLRQPRLLMLMPLSVWIGMQEGFMGADYTAAYVSCAWGILNIGYVMICYGVTNALSAVITGSLVRLTGRVPIVVCATVLHSGVVLGLLWWEPRSHDKAVFFVMSGLWGVADGVWQIQINAMYGVLFPGQEEAAFSNFKLCTSVGYILTYSYSSYICTDVKLYIILTLMLVGVAGYLSVEWRERNRTDARLNKELKYCISLACLWIPVGRVGRTEQNRRTFE</sequence>
<feature type="transmembrane region" description="Helical" evidence="6">
    <location>
        <begin position="335"/>
        <end position="362"/>
    </location>
</feature>
<comment type="subcellular location">
    <subcellularLocation>
        <location evidence="1">Membrane</location>
        <topology evidence="1">Multi-pass membrane protein</topology>
    </subcellularLocation>
</comment>
<accession>A0A7R8VPG7</accession>
<evidence type="ECO:0000256" key="5">
    <source>
        <dbReference type="ARBA" id="ARBA00023136"/>
    </source>
</evidence>
<gene>
    <name evidence="7" type="ORF">TDIB3V08_LOCUS6938</name>
</gene>
<feature type="transmembrane region" description="Helical" evidence="6">
    <location>
        <begin position="463"/>
        <end position="482"/>
    </location>
</feature>
<dbReference type="PANTHER" id="PTHR19444:SF50">
    <property type="match status" value="1"/>
</dbReference>
<feature type="transmembrane region" description="Helical" evidence="6">
    <location>
        <begin position="71"/>
        <end position="88"/>
    </location>
</feature>
<dbReference type="InterPro" id="IPR051951">
    <property type="entry name" value="UNC-93_regulatory"/>
</dbReference>
<protein>
    <recommendedName>
        <fullName evidence="8">UNC93-like protein</fullName>
    </recommendedName>
</protein>
<dbReference type="AlphaFoldDB" id="A0A7R8VPG7"/>
<keyword evidence="3 6" id="KW-0812">Transmembrane</keyword>
<dbReference type="SUPFAM" id="SSF103473">
    <property type="entry name" value="MFS general substrate transporter"/>
    <property type="match status" value="1"/>
</dbReference>
<dbReference type="GO" id="GO:0043266">
    <property type="term" value="P:regulation of potassium ion transport"/>
    <property type="evidence" value="ECO:0007669"/>
    <property type="project" value="TreeGrafter"/>
</dbReference>
<name>A0A7R8VPG7_TIMDO</name>
<evidence type="ECO:0000256" key="3">
    <source>
        <dbReference type="ARBA" id="ARBA00022692"/>
    </source>
</evidence>